<evidence type="ECO:0000259" key="6">
    <source>
        <dbReference type="Pfam" id="PF24125"/>
    </source>
</evidence>
<evidence type="ECO:0000256" key="3">
    <source>
        <dbReference type="PROSITE-ProRule" id="PRU00339"/>
    </source>
</evidence>
<keyword evidence="5" id="KW-0732">Signal</keyword>
<dbReference type="PANTHER" id="PTHR44943">
    <property type="entry name" value="CELLULOSE SYNTHASE OPERON PROTEIN C"/>
    <property type="match status" value="1"/>
</dbReference>
<dbReference type="SUPFAM" id="SSF48452">
    <property type="entry name" value="TPR-like"/>
    <property type="match status" value="1"/>
</dbReference>
<feature type="repeat" description="TPR" evidence="3">
    <location>
        <begin position="88"/>
        <end position="121"/>
    </location>
</feature>
<dbReference type="Proteomes" id="UP000604481">
    <property type="component" value="Unassembled WGS sequence"/>
</dbReference>
<feature type="repeat" description="TPR" evidence="3">
    <location>
        <begin position="54"/>
        <end position="87"/>
    </location>
</feature>
<dbReference type="Gene3D" id="1.25.40.10">
    <property type="entry name" value="Tetratricopeptide repeat domain"/>
    <property type="match status" value="1"/>
</dbReference>
<dbReference type="InterPro" id="IPR019734">
    <property type="entry name" value="TPR_rpt"/>
</dbReference>
<evidence type="ECO:0000256" key="1">
    <source>
        <dbReference type="ARBA" id="ARBA00022737"/>
    </source>
</evidence>
<feature type="signal peptide" evidence="5">
    <location>
        <begin position="1"/>
        <end position="21"/>
    </location>
</feature>
<evidence type="ECO:0000256" key="4">
    <source>
        <dbReference type="SAM" id="MobiDB-lite"/>
    </source>
</evidence>
<dbReference type="InterPro" id="IPR011990">
    <property type="entry name" value="TPR-like_helical_dom_sf"/>
</dbReference>
<feature type="region of interest" description="Disordered" evidence="4">
    <location>
        <begin position="187"/>
        <end position="250"/>
    </location>
</feature>
<accession>A0A8J7FQZ7</accession>
<sequence>MLRMRLLFASLALISAAPVFAGDAEDIQQLLRAKQYPQALERADKALAGNPKDVQLRFLRGLALTESGRIDEAIKAFTQIAEENPGLPEPYNNLAVLYAQQNQLDKARAALQMAIQTNPSYAIAHENLGDLYARLASQSYDKALQLEAGNAKVQTKLTLVHELFSRNPQLAPRNATPTRVAAVITPKPAATPAPTKVATPAPTPVPTATKAPTPQPTATKSPTPAVTPTAKPTEQPKQVAADRGNDRQKVASSLNRWAAAWSKQNADGYLASYSKNFRTPKGQKYGDWATERRDRITAPKHIEVTLSEPDIEFVNETTAKVKLRQTYKSDRLSSTTGKVIILERSGDSWLIVEERTN</sequence>
<reference evidence="7 8" key="1">
    <citation type="submission" date="2020-10" db="EMBL/GenBank/DDBJ databases">
        <title>The genome sequence of Chitinilyticum litopenaei 4Y14.</title>
        <authorList>
            <person name="Liu Y."/>
        </authorList>
    </citation>
    <scope>NUCLEOTIDE SEQUENCE [LARGE SCALE GENOMIC DNA]</scope>
    <source>
        <strain evidence="7 8">4Y14</strain>
    </source>
</reference>
<keyword evidence="8" id="KW-1185">Reference proteome</keyword>
<dbReference type="InterPro" id="IPR032710">
    <property type="entry name" value="NTF2-like_dom_sf"/>
</dbReference>
<dbReference type="PROSITE" id="PS50005">
    <property type="entry name" value="TPR"/>
    <property type="match status" value="2"/>
</dbReference>
<keyword evidence="2 3" id="KW-0802">TPR repeat</keyword>
<dbReference type="InterPro" id="IPR056203">
    <property type="entry name" value="Cds6_C"/>
</dbReference>
<feature type="domain" description="Cds6 C-terminal" evidence="6">
    <location>
        <begin position="250"/>
        <end position="354"/>
    </location>
</feature>
<dbReference type="SUPFAM" id="SSF54427">
    <property type="entry name" value="NTF2-like"/>
    <property type="match status" value="1"/>
</dbReference>
<evidence type="ECO:0000313" key="8">
    <source>
        <dbReference type="Proteomes" id="UP000604481"/>
    </source>
</evidence>
<evidence type="ECO:0000256" key="5">
    <source>
        <dbReference type="SAM" id="SignalP"/>
    </source>
</evidence>
<dbReference type="InterPro" id="IPR051685">
    <property type="entry name" value="Ycf3/AcsC/BcsC/TPR_MFPF"/>
</dbReference>
<evidence type="ECO:0000256" key="2">
    <source>
        <dbReference type="ARBA" id="ARBA00022803"/>
    </source>
</evidence>
<keyword evidence="1" id="KW-0677">Repeat</keyword>
<feature type="compositionally biased region" description="Low complexity" evidence="4">
    <location>
        <begin position="187"/>
        <end position="233"/>
    </location>
</feature>
<dbReference type="Gene3D" id="3.10.450.50">
    <property type="match status" value="1"/>
</dbReference>
<dbReference type="Pfam" id="PF24125">
    <property type="entry name" value="Cds6_C"/>
    <property type="match status" value="1"/>
</dbReference>
<evidence type="ECO:0000313" key="7">
    <source>
        <dbReference type="EMBL" id="MBE9610709.1"/>
    </source>
</evidence>
<dbReference type="PANTHER" id="PTHR44943:SF8">
    <property type="entry name" value="TPR REPEAT-CONTAINING PROTEIN MJ0263"/>
    <property type="match status" value="1"/>
</dbReference>
<name>A0A8J7FQZ7_9NEIS</name>
<dbReference type="AlphaFoldDB" id="A0A8J7FQZ7"/>
<feature type="chain" id="PRO_5035328519" evidence="5">
    <location>
        <begin position="22"/>
        <end position="357"/>
    </location>
</feature>
<proteinExistence type="predicted"/>
<comment type="caution">
    <text evidence="7">The sequence shown here is derived from an EMBL/GenBank/DDBJ whole genome shotgun (WGS) entry which is preliminary data.</text>
</comment>
<organism evidence="7 8">
    <name type="scientific">Chitinilyticum piscinae</name>
    <dbReference type="NCBI Taxonomy" id="2866724"/>
    <lineage>
        <taxon>Bacteria</taxon>
        <taxon>Pseudomonadati</taxon>
        <taxon>Pseudomonadota</taxon>
        <taxon>Betaproteobacteria</taxon>
        <taxon>Neisseriales</taxon>
        <taxon>Chitinibacteraceae</taxon>
        <taxon>Chitinilyticum</taxon>
    </lineage>
</organism>
<protein>
    <submittedName>
        <fullName evidence="7">Tetratricopeptide repeat protein</fullName>
    </submittedName>
</protein>
<dbReference type="RefSeq" id="WP_194117257.1">
    <property type="nucleotide sequence ID" value="NZ_JADFUA010000012.1"/>
</dbReference>
<gene>
    <name evidence="7" type="ORF">INR99_15310</name>
</gene>
<dbReference type="Pfam" id="PF14559">
    <property type="entry name" value="TPR_19"/>
    <property type="match status" value="1"/>
</dbReference>
<dbReference type="SMART" id="SM00028">
    <property type="entry name" value="TPR"/>
    <property type="match status" value="3"/>
</dbReference>
<dbReference type="EMBL" id="JADFUA010000012">
    <property type="protein sequence ID" value="MBE9610709.1"/>
    <property type="molecule type" value="Genomic_DNA"/>
</dbReference>